<feature type="domain" description="SRP54-type proteins GTP-binding" evidence="11">
    <location>
        <begin position="355"/>
        <end position="368"/>
    </location>
</feature>
<feature type="binding site" evidence="9">
    <location>
        <begin position="190"/>
        <end position="197"/>
    </location>
    <ligand>
        <name>GTP</name>
        <dbReference type="ChEBI" id="CHEBI:37565"/>
    </ligand>
</feature>
<dbReference type="SMART" id="SM00963">
    <property type="entry name" value="SRP54_N"/>
    <property type="match status" value="1"/>
</dbReference>
<comment type="subunit">
    <text evidence="9">Part of the signal recognition particle protein translocation system, which is composed of SRP and FtsY.</text>
</comment>
<comment type="similarity">
    <text evidence="9">Belongs to the GTP-binding SRP family. FtsY subfamily.</text>
</comment>
<dbReference type="FunFam" id="3.40.50.300:FF:000053">
    <property type="entry name" value="Signal recognition particle receptor FtsY"/>
    <property type="match status" value="1"/>
</dbReference>
<evidence type="ECO:0000256" key="2">
    <source>
        <dbReference type="ARBA" id="ARBA00022490"/>
    </source>
</evidence>
<dbReference type="InterPro" id="IPR036225">
    <property type="entry name" value="SRP/SRP_N"/>
</dbReference>
<dbReference type="Gene3D" id="1.20.120.140">
    <property type="entry name" value="Signal recognition particle SRP54, nucleotide-binding domain"/>
    <property type="match status" value="1"/>
</dbReference>
<name>A0A9W6PTJ1_9ACTN</name>
<dbReference type="InterPro" id="IPR003593">
    <property type="entry name" value="AAA+_ATPase"/>
</dbReference>
<dbReference type="GO" id="GO:0006614">
    <property type="term" value="P:SRP-dependent cotranslational protein targeting to membrane"/>
    <property type="evidence" value="ECO:0007669"/>
    <property type="project" value="InterPro"/>
</dbReference>
<dbReference type="Pfam" id="PF00448">
    <property type="entry name" value="SRP54"/>
    <property type="match status" value="1"/>
</dbReference>
<dbReference type="InterPro" id="IPR042101">
    <property type="entry name" value="SRP54_N_sf"/>
</dbReference>
<feature type="region of interest" description="Disordered" evidence="10">
    <location>
        <begin position="26"/>
        <end position="78"/>
    </location>
</feature>
<dbReference type="HAMAP" id="MF_00920">
    <property type="entry name" value="FtsY"/>
    <property type="match status" value="1"/>
</dbReference>
<keyword evidence="7 9" id="KW-0675">Receptor</keyword>
<feature type="compositionally biased region" description="Pro residues" evidence="10">
    <location>
        <begin position="65"/>
        <end position="78"/>
    </location>
</feature>
<proteinExistence type="inferred from homology"/>
<keyword evidence="5 9" id="KW-0342">GTP-binding</keyword>
<dbReference type="PANTHER" id="PTHR43134">
    <property type="entry name" value="SIGNAL RECOGNITION PARTICLE RECEPTOR SUBUNIT ALPHA"/>
    <property type="match status" value="1"/>
</dbReference>
<evidence type="ECO:0000256" key="6">
    <source>
        <dbReference type="ARBA" id="ARBA00023136"/>
    </source>
</evidence>
<gene>
    <name evidence="9 12" type="primary">ftsY</name>
    <name evidence="12" type="ORF">Arub01_08360</name>
</gene>
<protein>
    <recommendedName>
        <fullName evidence="9">Signal recognition particle receptor FtsY</fullName>
        <shortName evidence="9">SRP receptor</shortName>
        <ecNumber evidence="9">3.6.5.4</ecNumber>
    </recommendedName>
</protein>
<evidence type="ECO:0000256" key="7">
    <source>
        <dbReference type="ARBA" id="ARBA00023170"/>
    </source>
</evidence>
<reference evidence="12" key="1">
    <citation type="submission" date="2023-02" db="EMBL/GenBank/DDBJ databases">
        <title>Actinomadura rubrobrunea NBRC 14622.</title>
        <authorList>
            <person name="Ichikawa N."/>
            <person name="Sato H."/>
            <person name="Tonouchi N."/>
        </authorList>
    </citation>
    <scope>NUCLEOTIDE SEQUENCE</scope>
    <source>
        <strain evidence="12">NBRC 14622</strain>
    </source>
</reference>
<evidence type="ECO:0000256" key="4">
    <source>
        <dbReference type="ARBA" id="ARBA00022801"/>
    </source>
</evidence>
<dbReference type="PANTHER" id="PTHR43134:SF1">
    <property type="entry name" value="SIGNAL RECOGNITION PARTICLE RECEPTOR SUBUNIT ALPHA"/>
    <property type="match status" value="1"/>
</dbReference>
<keyword evidence="13" id="KW-1185">Reference proteome</keyword>
<dbReference type="GO" id="GO:0003924">
    <property type="term" value="F:GTPase activity"/>
    <property type="evidence" value="ECO:0007669"/>
    <property type="project" value="UniProtKB-UniRule"/>
</dbReference>
<dbReference type="SUPFAM" id="SSF47364">
    <property type="entry name" value="Domain of the SRP/SRP receptor G-proteins"/>
    <property type="match status" value="1"/>
</dbReference>
<feature type="compositionally biased region" description="Low complexity" evidence="10">
    <location>
        <begin position="55"/>
        <end position="64"/>
    </location>
</feature>
<dbReference type="PROSITE" id="PS00300">
    <property type="entry name" value="SRP54"/>
    <property type="match status" value="1"/>
</dbReference>
<dbReference type="NCBIfam" id="TIGR00064">
    <property type="entry name" value="ftsY"/>
    <property type="match status" value="1"/>
</dbReference>
<dbReference type="GO" id="GO:0005047">
    <property type="term" value="F:signal recognition particle binding"/>
    <property type="evidence" value="ECO:0007669"/>
    <property type="project" value="TreeGrafter"/>
</dbReference>
<evidence type="ECO:0000256" key="5">
    <source>
        <dbReference type="ARBA" id="ARBA00023134"/>
    </source>
</evidence>
<dbReference type="RefSeq" id="WP_067918040.1">
    <property type="nucleotide sequence ID" value="NZ_BSRZ01000001.1"/>
</dbReference>
<comment type="function">
    <text evidence="9">Involved in targeting and insertion of nascent membrane proteins into the cytoplasmic membrane. Acts as a receptor for the complex formed by the signal recognition particle (SRP) and the ribosome-nascent chain (RNC).</text>
</comment>
<evidence type="ECO:0000256" key="9">
    <source>
        <dbReference type="HAMAP-Rule" id="MF_00920"/>
    </source>
</evidence>
<dbReference type="GO" id="GO:0005886">
    <property type="term" value="C:plasma membrane"/>
    <property type="evidence" value="ECO:0007669"/>
    <property type="project" value="UniProtKB-SubCell"/>
</dbReference>
<sequence>MEYLILIAGLTVLALVVGGVLFLRPGRKPRPPVEPPAPPDATPGGTVTVEEEDQAAPTVERAPPAEAPPKPEIEIPPPSAGRLVRLRARLARSQNAFGRTLLNLLSRDTLDEEAWEEIEDTLIGADIGVSVARQIADDLRTRVQVLGARTPEEVRALLKEELLKQIGPDLDRSLRTERHGNRPAVLLVVGVNGTGKTTTCGKLARVLVGDGRTVLLGAADTFRAAAADQLETWGSRVGAKVVRRDEGADPASVAFEAVKTGIDTKVDTVIVDTAGRLHTKTGLMDELGKVKRVVEKQAEVDEVLLVLDATTGQNGLQQARVFAEVVNVTGIVLTKLDGTAKGGIVVQVQRELGVPVKLVGLGEGPDDLAPFEPEAFVDAILGD</sequence>
<comment type="catalytic activity">
    <reaction evidence="8 9">
        <text>GTP + H2O = GDP + phosphate + H(+)</text>
        <dbReference type="Rhea" id="RHEA:19669"/>
        <dbReference type="ChEBI" id="CHEBI:15377"/>
        <dbReference type="ChEBI" id="CHEBI:15378"/>
        <dbReference type="ChEBI" id="CHEBI:37565"/>
        <dbReference type="ChEBI" id="CHEBI:43474"/>
        <dbReference type="ChEBI" id="CHEBI:58189"/>
        <dbReference type="EC" id="3.6.5.4"/>
    </reaction>
</comment>
<dbReference type="GO" id="GO:0005525">
    <property type="term" value="F:GTP binding"/>
    <property type="evidence" value="ECO:0007669"/>
    <property type="project" value="UniProtKB-UniRule"/>
</dbReference>
<evidence type="ECO:0000259" key="11">
    <source>
        <dbReference type="PROSITE" id="PS00300"/>
    </source>
</evidence>
<keyword evidence="2 9" id="KW-0963">Cytoplasm</keyword>
<feature type="binding site" evidence="9">
    <location>
        <begin position="334"/>
        <end position="337"/>
    </location>
    <ligand>
        <name>GTP</name>
        <dbReference type="ChEBI" id="CHEBI:37565"/>
    </ligand>
</feature>
<dbReference type="InterPro" id="IPR000897">
    <property type="entry name" value="SRP54_GTPase_dom"/>
</dbReference>
<evidence type="ECO:0000313" key="13">
    <source>
        <dbReference type="Proteomes" id="UP001165124"/>
    </source>
</evidence>
<dbReference type="SMART" id="SM00962">
    <property type="entry name" value="SRP54"/>
    <property type="match status" value="1"/>
</dbReference>
<dbReference type="InterPro" id="IPR004390">
    <property type="entry name" value="SR_rcpt_FtsY"/>
</dbReference>
<evidence type="ECO:0000256" key="3">
    <source>
        <dbReference type="ARBA" id="ARBA00022741"/>
    </source>
</evidence>
<accession>A0A9W6PTJ1</accession>
<dbReference type="FunFam" id="1.20.120.140:FF:000002">
    <property type="entry name" value="Signal recognition particle receptor FtsY"/>
    <property type="match status" value="1"/>
</dbReference>
<dbReference type="InterPro" id="IPR013822">
    <property type="entry name" value="Signal_recog_particl_SRP54_hlx"/>
</dbReference>
<dbReference type="EC" id="3.6.5.4" evidence="9"/>
<keyword evidence="1 9" id="KW-1003">Cell membrane</keyword>
<comment type="subcellular location">
    <subcellularLocation>
        <location evidence="9">Cell membrane</location>
        <topology evidence="9">Peripheral membrane protein</topology>
        <orientation evidence="9">Cytoplasmic side</orientation>
    </subcellularLocation>
    <subcellularLocation>
        <location evidence="9">Cytoplasm</location>
    </subcellularLocation>
</comment>
<organism evidence="12 13">
    <name type="scientific">Actinomadura rubrobrunea</name>
    <dbReference type="NCBI Taxonomy" id="115335"/>
    <lineage>
        <taxon>Bacteria</taxon>
        <taxon>Bacillati</taxon>
        <taxon>Actinomycetota</taxon>
        <taxon>Actinomycetes</taxon>
        <taxon>Streptosporangiales</taxon>
        <taxon>Thermomonosporaceae</taxon>
        <taxon>Actinomadura</taxon>
    </lineage>
</organism>
<dbReference type="GO" id="GO:0005737">
    <property type="term" value="C:cytoplasm"/>
    <property type="evidence" value="ECO:0007669"/>
    <property type="project" value="UniProtKB-SubCell"/>
</dbReference>
<dbReference type="SUPFAM" id="SSF52540">
    <property type="entry name" value="P-loop containing nucleoside triphosphate hydrolases"/>
    <property type="match status" value="1"/>
</dbReference>
<dbReference type="Gene3D" id="3.40.50.300">
    <property type="entry name" value="P-loop containing nucleotide triphosphate hydrolases"/>
    <property type="match status" value="1"/>
</dbReference>
<dbReference type="AlphaFoldDB" id="A0A9W6PTJ1"/>
<keyword evidence="6 9" id="KW-0472">Membrane</keyword>
<dbReference type="EMBL" id="BSRZ01000001">
    <property type="protein sequence ID" value="GLW62592.1"/>
    <property type="molecule type" value="Genomic_DNA"/>
</dbReference>
<feature type="compositionally biased region" description="Pro residues" evidence="10">
    <location>
        <begin position="32"/>
        <end position="41"/>
    </location>
</feature>
<dbReference type="Proteomes" id="UP001165124">
    <property type="component" value="Unassembled WGS sequence"/>
</dbReference>
<keyword evidence="3 9" id="KW-0547">Nucleotide-binding</keyword>
<keyword evidence="4 9" id="KW-0378">Hydrolase</keyword>
<evidence type="ECO:0000256" key="10">
    <source>
        <dbReference type="SAM" id="MobiDB-lite"/>
    </source>
</evidence>
<evidence type="ECO:0000313" key="12">
    <source>
        <dbReference type="EMBL" id="GLW62592.1"/>
    </source>
</evidence>
<comment type="caution">
    <text evidence="12">The sequence shown here is derived from an EMBL/GenBank/DDBJ whole genome shotgun (WGS) entry which is preliminary data.</text>
</comment>
<evidence type="ECO:0000256" key="1">
    <source>
        <dbReference type="ARBA" id="ARBA00022475"/>
    </source>
</evidence>
<dbReference type="SMART" id="SM00382">
    <property type="entry name" value="AAA"/>
    <property type="match status" value="1"/>
</dbReference>
<dbReference type="Pfam" id="PF02881">
    <property type="entry name" value="SRP54_N"/>
    <property type="match status" value="1"/>
</dbReference>
<dbReference type="InterPro" id="IPR027417">
    <property type="entry name" value="P-loop_NTPase"/>
</dbReference>
<evidence type="ECO:0000256" key="8">
    <source>
        <dbReference type="ARBA" id="ARBA00048027"/>
    </source>
</evidence>
<feature type="binding site" evidence="9">
    <location>
        <begin position="272"/>
        <end position="276"/>
    </location>
    <ligand>
        <name>GTP</name>
        <dbReference type="ChEBI" id="CHEBI:37565"/>
    </ligand>
</feature>